<dbReference type="Proteomes" id="UP000245956">
    <property type="component" value="Unassembled WGS sequence"/>
</dbReference>
<accession>A0A179EW23</accession>
<sequence length="205" mass="22894">MPSSLSSIPDLGLFYIPTTAEVGVAGAGLYNKLVEQAYRSNETHIFDLGRFWSVNAICAEPGAMYHLAVHFLFSCREILEKVAWEDLKDTLAVDAKVYRSPPGDINVAGGEMASMTLLFSSSSPLVGPMTYGEVQRAVEHYLGWCDRAGNADPPWKSAWRITAELVPRSEVKDWLVRRQDALEHCDVRILWRGTDFDCLLPCQLQ</sequence>
<proteinExistence type="predicted"/>
<name>A0A179EW23_PURLI</name>
<evidence type="ECO:0000313" key="1">
    <source>
        <dbReference type="EMBL" id="OAQ57395.1"/>
    </source>
</evidence>
<reference evidence="1 4" key="3">
    <citation type="submission" date="2016-02" db="EMBL/GenBank/DDBJ databases">
        <title>Biosynthesis of antibiotic leucinostatins and their inhibition on Phytophthora in bio-control Purpureocillium lilacinum.</title>
        <authorList>
            <person name="Wang G."/>
            <person name="Liu Z."/>
            <person name="Lin R."/>
            <person name="Li E."/>
            <person name="Mao Z."/>
            <person name="Ling J."/>
            <person name="Yin W."/>
            <person name="Xie B."/>
        </authorList>
    </citation>
    <scope>NUCLEOTIDE SEQUENCE [LARGE SCALE GENOMIC DNA]</scope>
    <source>
        <strain evidence="2">PLBJ-1</strain>
        <strain evidence="1">PLFJ-1</strain>
    </source>
</reference>
<reference evidence="3 5" key="2">
    <citation type="journal article" date="2016" name="Front. Microbiol.">
        <title>Genome and transcriptome sequences reveal the specific parasitism of the nematophagous Purpureocillium lilacinum 36-1.</title>
        <authorList>
            <person name="Xie J."/>
            <person name="Li S."/>
            <person name="Mo C."/>
            <person name="Xiao X."/>
            <person name="Peng D."/>
            <person name="Wang G."/>
            <person name="Xiao Y."/>
        </authorList>
    </citation>
    <scope>NUCLEOTIDE SEQUENCE [LARGE SCALE GENOMIC DNA]</scope>
    <source>
        <strain evidence="3 5">36-1</strain>
    </source>
</reference>
<dbReference type="AlphaFoldDB" id="A0A179EW23"/>
<dbReference type="EMBL" id="LSBI01000118">
    <property type="protein sequence ID" value="OAQ57395.1"/>
    <property type="molecule type" value="Genomic_DNA"/>
</dbReference>
<dbReference type="Proteomes" id="UP000078240">
    <property type="component" value="Unassembled WGS sequence"/>
</dbReference>
<gene>
    <name evidence="3" type="ORF">PCL_11275</name>
    <name evidence="2" type="ORF">VFPBJ_11593</name>
    <name evidence="1" type="ORF">VFPFJ_11755</name>
</gene>
<dbReference type="EMBL" id="LSBH01000036">
    <property type="protein sequence ID" value="OAQ59797.1"/>
    <property type="molecule type" value="Genomic_DNA"/>
</dbReference>
<evidence type="ECO:0000313" key="5">
    <source>
        <dbReference type="Proteomes" id="UP000245956"/>
    </source>
</evidence>
<reference evidence="3" key="1">
    <citation type="submission" date="2015-05" db="EMBL/GenBank/DDBJ databases">
        <authorList>
            <person name="Wang D.B."/>
            <person name="Wang M."/>
        </authorList>
    </citation>
    <scope>NUCLEOTIDE SEQUENCE</scope>
    <source>
        <strain evidence="3">36-1</strain>
    </source>
</reference>
<comment type="caution">
    <text evidence="1">The sequence shown here is derived from an EMBL/GenBank/DDBJ whole genome shotgun (WGS) entry which is preliminary data.</text>
</comment>
<dbReference type="Proteomes" id="UP000078340">
    <property type="component" value="Unassembled WGS sequence"/>
</dbReference>
<protein>
    <submittedName>
        <fullName evidence="1">Uncharacterized protein</fullName>
    </submittedName>
</protein>
<dbReference type="EMBL" id="LCWV01000072">
    <property type="protein sequence ID" value="PWI64304.1"/>
    <property type="molecule type" value="Genomic_DNA"/>
</dbReference>
<evidence type="ECO:0000313" key="2">
    <source>
        <dbReference type="EMBL" id="OAQ59797.1"/>
    </source>
</evidence>
<evidence type="ECO:0000313" key="4">
    <source>
        <dbReference type="Proteomes" id="UP000078340"/>
    </source>
</evidence>
<evidence type="ECO:0000313" key="3">
    <source>
        <dbReference type="EMBL" id="PWI64304.1"/>
    </source>
</evidence>
<organism evidence="1 4">
    <name type="scientific">Purpureocillium lilacinum</name>
    <name type="common">Paecilomyces lilacinus</name>
    <dbReference type="NCBI Taxonomy" id="33203"/>
    <lineage>
        <taxon>Eukaryota</taxon>
        <taxon>Fungi</taxon>
        <taxon>Dikarya</taxon>
        <taxon>Ascomycota</taxon>
        <taxon>Pezizomycotina</taxon>
        <taxon>Sordariomycetes</taxon>
        <taxon>Hypocreomycetidae</taxon>
        <taxon>Hypocreales</taxon>
        <taxon>Ophiocordycipitaceae</taxon>
        <taxon>Purpureocillium</taxon>
    </lineage>
</organism>